<evidence type="ECO:0000256" key="2">
    <source>
        <dbReference type="SAM" id="Phobius"/>
    </source>
</evidence>
<organism evidence="5 6">
    <name type="scientific">Streptococcus pneumoniae serotype 4 (strain ATCC BAA-334 / TIGR4)</name>
    <dbReference type="NCBI Taxonomy" id="170187"/>
    <lineage>
        <taxon>Bacteria</taxon>
        <taxon>Bacillati</taxon>
        <taxon>Bacillota</taxon>
        <taxon>Bacilli</taxon>
        <taxon>Lactobacillales</taxon>
        <taxon>Streptococcaceae</taxon>
        <taxon>Streptococcus</taxon>
    </lineage>
</organism>
<evidence type="ECO:0000259" key="3">
    <source>
        <dbReference type="Pfam" id="PF00534"/>
    </source>
</evidence>
<dbReference type="InterPro" id="IPR028098">
    <property type="entry name" value="Glyco_trans_4-like_N"/>
</dbReference>
<evidence type="ECO:0000256" key="1">
    <source>
        <dbReference type="ARBA" id="ARBA00022679"/>
    </source>
</evidence>
<protein>
    <submittedName>
        <fullName evidence="5">Capsular polysaccharide biosynthesis protein Cps4F</fullName>
    </submittedName>
</protein>
<dbReference type="InterPro" id="IPR001296">
    <property type="entry name" value="Glyco_trans_1"/>
</dbReference>
<keyword evidence="6" id="KW-1185">Reference proteome</keyword>
<dbReference type="EnsemblBacteria" id="AAK74524">
    <property type="protein sequence ID" value="AAK74524"/>
    <property type="gene ID" value="SP_0351"/>
</dbReference>
<dbReference type="Proteomes" id="UP000000585">
    <property type="component" value="Chromosome"/>
</dbReference>
<keyword evidence="2" id="KW-0812">Transmembrane</keyword>
<dbReference type="GO" id="GO:0016757">
    <property type="term" value="F:glycosyltransferase activity"/>
    <property type="evidence" value="ECO:0007669"/>
    <property type="project" value="InterPro"/>
</dbReference>
<feature type="domain" description="Glycosyl transferase family 1" evidence="3">
    <location>
        <begin position="214"/>
        <end position="382"/>
    </location>
</feature>
<dbReference type="PANTHER" id="PTHR46401">
    <property type="entry name" value="GLYCOSYLTRANSFERASE WBBK-RELATED"/>
    <property type="match status" value="1"/>
</dbReference>
<dbReference type="SUPFAM" id="SSF53756">
    <property type="entry name" value="UDP-Glycosyltransferase/glycogen phosphorylase"/>
    <property type="match status" value="1"/>
</dbReference>
<dbReference type="KEGG" id="spn:SP_0351"/>
<feature type="domain" description="Glycosyltransferase subfamily 4-like N-terminal" evidence="4">
    <location>
        <begin position="19"/>
        <end position="202"/>
    </location>
</feature>
<sequence length="409" mass="46923">MKILFVCQHYKPEPFRLSDICEDLVRKGHEVSVLAGIPNYPEGKIYADYRHNKKRREIIEGVTIYRSYTIPRKKSVVFRLLNYFSFAISSTLGVLLGRYKTKDGSNFDCVFVNQLSPVMMAWAGMAYKKKYKKPMFLYCMDVWPDSLTVGGVKQDGLIFKLFKFISKKVYRASDYIFVTSPSFKNYFVKQFDISEQKITYLPQYAEDLFIPDESIVNKESVDLTFAGNIGKAQNLETILKAASLIEKNTNLPKKIHFHFVGDGTELLSMKALAHELELKNISFYGRRSLEEMPSFYKKSDAMLVSLIGDSIVSRTIPGKVQSYMAAGKPIIGAISGDAKIIVEEANCGYVSPERDVKQLAKNICKFSMLSIKRQRELGKKARCYYENHFSKEQFMLELETCLERESKKE</sequence>
<keyword evidence="2" id="KW-1133">Transmembrane helix</keyword>
<dbReference type="AlphaFoldDB" id="A0A0H2UNL7"/>
<reference evidence="5 6" key="1">
    <citation type="journal article" date="2001" name="Science">
        <title>Complete genome sequence of a virulent isolate of Streptococcus pneumoniae.</title>
        <authorList>
            <person name="Tettelin H."/>
            <person name="Nelson K.E."/>
            <person name="Paulsen I.T."/>
            <person name="Eisen J.A."/>
            <person name="Read T.D."/>
            <person name="Peterson S."/>
            <person name="Heidelberg J."/>
            <person name="DeBoy R.T."/>
            <person name="Haft D.H."/>
            <person name="Dodson R.J."/>
            <person name="Durkin A.S."/>
            <person name="Gwinn M."/>
            <person name="Kolonay J.F."/>
            <person name="Nelson W.C."/>
            <person name="Peterson J.D."/>
            <person name="Umayam L.A."/>
            <person name="White O."/>
            <person name="Salzberg S.L."/>
            <person name="Lewis M.R."/>
            <person name="Radune D."/>
            <person name="Holtzapple E."/>
            <person name="Khouri H."/>
            <person name="Wolf A.M."/>
            <person name="Utterback T.R."/>
            <person name="Hansen C.L."/>
            <person name="McDonald L.A."/>
            <person name="Feldblyum T.V."/>
            <person name="Angiuoli S."/>
            <person name="Dickinson T."/>
            <person name="Hickey E.K."/>
            <person name="Holt I.E."/>
            <person name="Loftus B.J."/>
            <person name="Yang F."/>
            <person name="Smith H.O."/>
            <person name="Venter J.C."/>
            <person name="Dougherty B.A."/>
            <person name="Morrison D.A."/>
            <person name="Hollingshead S.K."/>
            <person name="Fraser C.M."/>
        </authorList>
    </citation>
    <scope>NUCLEOTIDE SEQUENCE [LARGE SCALE GENOMIC DNA]</scope>
    <source>
        <strain evidence="6">ATCC BAA-334 / TIGR4</strain>
    </source>
</reference>
<dbReference type="Pfam" id="PF00534">
    <property type="entry name" value="Glycos_transf_1"/>
    <property type="match status" value="1"/>
</dbReference>
<dbReference type="eggNOG" id="COG0438">
    <property type="taxonomic scope" value="Bacteria"/>
</dbReference>
<dbReference type="EMBL" id="AE005672">
    <property type="protein sequence ID" value="AAK74524.1"/>
    <property type="molecule type" value="Genomic_DNA"/>
</dbReference>
<dbReference type="GO" id="GO:0009103">
    <property type="term" value="P:lipopolysaccharide biosynthetic process"/>
    <property type="evidence" value="ECO:0007669"/>
    <property type="project" value="TreeGrafter"/>
</dbReference>
<dbReference type="RefSeq" id="WP_000697328.1">
    <property type="nucleotide sequence ID" value="NC_003028.3"/>
</dbReference>
<dbReference type="BioCyc" id="SPNE170187:G1FZB-361-MONOMER"/>
<dbReference type="PhylomeDB" id="A0A0H2UNL7"/>
<gene>
    <name evidence="5" type="primary">cps4F</name>
    <name evidence="5" type="ordered locus">SP_0351</name>
</gene>
<keyword evidence="1" id="KW-0808">Transferase</keyword>
<dbReference type="Gene3D" id="3.40.50.2000">
    <property type="entry name" value="Glycogen Phosphorylase B"/>
    <property type="match status" value="2"/>
</dbReference>
<evidence type="ECO:0000313" key="6">
    <source>
        <dbReference type="Proteomes" id="UP000000585"/>
    </source>
</evidence>
<dbReference type="PANTHER" id="PTHR46401:SF2">
    <property type="entry name" value="GLYCOSYLTRANSFERASE WBBK-RELATED"/>
    <property type="match status" value="1"/>
</dbReference>
<accession>A0A0H2UNL7</accession>
<keyword evidence="2" id="KW-0472">Membrane</keyword>
<name>A0A0H2UNL7_STRPN</name>
<dbReference type="Pfam" id="PF13439">
    <property type="entry name" value="Glyco_transf_4"/>
    <property type="match status" value="1"/>
</dbReference>
<feature type="transmembrane region" description="Helical" evidence="2">
    <location>
        <begin position="80"/>
        <end position="99"/>
    </location>
</feature>
<dbReference type="PaxDb" id="170187-SP_0351"/>
<evidence type="ECO:0000259" key="4">
    <source>
        <dbReference type="Pfam" id="PF13439"/>
    </source>
</evidence>
<dbReference type="CDD" id="cd03794">
    <property type="entry name" value="GT4_WbuB-like"/>
    <property type="match status" value="1"/>
</dbReference>
<evidence type="ECO:0000313" key="5">
    <source>
        <dbReference type="EMBL" id="AAK74524.1"/>
    </source>
</evidence>
<proteinExistence type="predicted"/>